<evidence type="ECO:0000256" key="8">
    <source>
        <dbReference type="ARBA" id="ARBA00023098"/>
    </source>
</evidence>
<dbReference type="PANTHER" id="PTHR12714">
    <property type="entry name" value="PROTEIN-S ISOPRENYLCYSTEINE O-METHYLTRANSFERASE"/>
    <property type="match status" value="1"/>
</dbReference>
<feature type="transmembrane region" description="Helical" evidence="12">
    <location>
        <begin position="325"/>
        <end position="342"/>
    </location>
</feature>
<keyword evidence="9 12" id="KW-0472">Membrane</keyword>
<comment type="subcellular location">
    <subcellularLocation>
        <location evidence="1">Endomembrane system</location>
        <topology evidence="1">Multi-pass membrane protein</topology>
    </subcellularLocation>
    <subcellularLocation>
        <location evidence="12">Endoplasmic reticulum membrane</location>
        <topology evidence="12">Multi-pass membrane protein</topology>
    </subcellularLocation>
</comment>
<evidence type="ECO:0000256" key="10">
    <source>
        <dbReference type="ARBA" id="ARBA00023209"/>
    </source>
</evidence>
<feature type="transmembrane region" description="Helical" evidence="12">
    <location>
        <begin position="93"/>
        <end position="114"/>
    </location>
</feature>
<evidence type="ECO:0000256" key="7">
    <source>
        <dbReference type="ARBA" id="ARBA00022989"/>
    </source>
</evidence>
<dbReference type="InterPro" id="IPR007269">
    <property type="entry name" value="ICMT_MeTrfase"/>
</dbReference>
<comment type="similarity">
    <text evidence="12">Belongs to the class VI-like SAM-binding methyltransferase superfamily. Isoprenylcysteine carboxyl methyltransferase family.</text>
</comment>
<reference evidence="13 14" key="1">
    <citation type="journal article" date="2018" name="Evol. Lett.">
        <title>Horizontal gene cluster transfer increased hallucinogenic mushroom diversity.</title>
        <authorList>
            <person name="Reynolds H.T."/>
            <person name="Vijayakumar V."/>
            <person name="Gluck-Thaler E."/>
            <person name="Korotkin H.B."/>
            <person name="Matheny P.B."/>
            <person name="Slot J.C."/>
        </authorList>
    </citation>
    <scope>NUCLEOTIDE SEQUENCE [LARGE SCALE GENOMIC DNA]</scope>
    <source>
        <strain evidence="13 14">2631</strain>
    </source>
</reference>
<dbReference type="Gene3D" id="1.20.120.1630">
    <property type="match status" value="3"/>
</dbReference>
<evidence type="ECO:0000256" key="4">
    <source>
        <dbReference type="ARBA" id="ARBA00022691"/>
    </source>
</evidence>
<organism evidence="13 14">
    <name type="scientific">Psilocybe cyanescens</name>
    <dbReference type="NCBI Taxonomy" id="93625"/>
    <lineage>
        <taxon>Eukaryota</taxon>
        <taxon>Fungi</taxon>
        <taxon>Dikarya</taxon>
        <taxon>Basidiomycota</taxon>
        <taxon>Agaricomycotina</taxon>
        <taxon>Agaricomycetes</taxon>
        <taxon>Agaricomycetidae</taxon>
        <taxon>Agaricales</taxon>
        <taxon>Agaricineae</taxon>
        <taxon>Strophariaceae</taxon>
        <taxon>Psilocybe</taxon>
    </lineage>
</organism>
<keyword evidence="6 12" id="KW-0256">Endoplasmic reticulum</keyword>
<dbReference type="InterPro" id="IPR007318">
    <property type="entry name" value="Phopholipid_MeTrfase"/>
</dbReference>
<keyword evidence="2" id="KW-0444">Lipid biosynthesis</keyword>
<evidence type="ECO:0000256" key="11">
    <source>
        <dbReference type="ARBA" id="ARBA00023264"/>
    </source>
</evidence>
<keyword evidence="14" id="KW-1185">Reference proteome</keyword>
<dbReference type="OrthoDB" id="422086at2759"/>
<feature type="transmembrane region" description="Helical" evidence="12">
    <location>
        <begin position="371"/>
        <end position="394"/>
    </location>
</feature>
<feature type="transmembrane region" description="Helical" evidence="12">
    <location>
        <begin position="183"/>
        <end position="204"/>
    </location>
</feature>
<gene>
    <name evidence="13" type="ORF">CVT25_002297</name>
</gene>
<dbReference type="Pfam" id="PF04140">
    <property type="entry name" value="ICMT"/>
    <property type="match status" value="2"/>
</dbReference>
<dbReference type="GO" id="GO:0032259">
    <property type="term" value="P:methylation"/>
    <property type="evidence" value="ECO:0007669"/>
    <property type="project" value="UniProtKB-KW"/>
</dbReference>
<evidence type="ECO:0000256" key="3">
    <source>
        <dbReference type="ARBA" id="ARBA00022603"/>
    </source>
</evidence>
<dbReference type="GO" id="GO:0006656">
    <property type="term" value="P:phosphatidylcholine biosynthetic process"/>
    <property type="evidence" value="ECO:0007669"/>
    <property type="project" value="UniProtKB-UniPathway"/>
</dbReference>
<dbReference type="AlphaFoldDB" id="A0A409WKQ3"/>
<protein>
    <recommendedName>
        <fullName evidence="12">Protein-S-isoprenylcysteine O-methyltransferase</fullName>
        <ecNumber evidence="12">2.1.1.100</ecNumber>
    </recommendedName>
</protein>
<keyword evidence="11" id="KW-1208">Phospholipid metabolism</keyword>
<dbReference type="STRING" id="93625.A0A409WKQ3"/>
<evidence type="ECO:0000256" key="5">
    <source>
        <dbReference type="ARBA" id="ARBA00022692"/>
    </source>
</evidence>
<keyword evidence="8" id="KW-0443">Lipid metabolism</keyword>
<evidence type="ECO:0000256" key="9">
    <source>
        <dbReference type="ARBA" id="ARBA00023136"/>
    </source>
</evidence>
<dbReference type="GO" id="GO:0005789">
    <property type="term" value="C:endoplasmic reticulum membrane"/>
    <property type="evidence" value="ECO:0007669"/>
    <property type="project" value="UniProtKB-SubCell"/>
</dbReference>
<sequence length="684" mass="76650">MSLAKIPVVAIISLAFKAMLTSPQPDPPKGEEVPSATVDVSKARDIILTTSYIVLAAAEIATILAYASPSSPLSQQLLSTLVFAGGDPSRLRLNISSILGAVLWLAGAALRMQAYQYMGKFFRFTVSIQKDHKLITTGPYAYVRHPSYSGLMLADIGWFLWNGSQGSWIRESGLWDNGVGRSVVVLFTLFFILSPPFVTFLRVAKEDDALKKQFGKEWLEWQKNVPYRIIPVAKIPLIVVLTFTFNAMFTSPNPAPAKEDLVATTKIDWVSGRNFILYMSRMGQTLLAAIEIAVIIANTNPSSLMSRKILHICLFEGSDPNTLQLHPLSYLAAFFWICGYAMRMRTYQDLGRFFRFDISIQKDHQLVTTGLYAYVRHPSYSGIVLADLGWALWYGTRGSWVRESGFLDSVGGRIALATFIVLFMLPGPAFTLPRMSSEDKALRNKFGKKWDEWAKKVPYRLIPGAMLTPPHPPPKAEEVIPSTKTDFNMLRLYRLHLAHIGQFMLAAVEMATLVAHASSSSSASQRELSSFLLGGRDPNRLHLSYIGAFGVVLWICGAALRIRTYRDLGRFFRFQISIQKDHELIKTGPYAYVRHPSYTGLTLAITGWFLYHGAQGSWVRESGFLEAWFGQAVLAAYLIPTLIHMQVLTLSRMSNEDAALRKKFGQEWDNWAKDVPYLLIPGIY</sequence>
<keyword evidence="4 12" id="KW-0949">S-adenosyl-L-methionine</keyword>
<keyword evidence="3 12" id="KW-0489">Methyltransferase</keyword>
<feature type="transmembrane region" description="Helical" evidence="12">
    <location>
        <begin position="497"/>
        <end position="519"/>
    </location>
</feature>
<comment type="catalytic activity">
    <reaction evidence="12">
        <text>[protein]-C-terminal S-[(2E,6E)-farnesyl]-L-cysteine + S-adenosyl-L-methionine = [protein]-C-terminal S-[(2E,6E)-farnesyl]-L-cysteine methyl ester + S-adenosyl-L-homocysteine</text>
        <dbReference type="Rhea" id="RHEA:21672"/>
        <dbReference type="Rhea" id="RHEA-COMP:12125"/>
        <dbReference type="Rhea" id="RHEA-COMP:12126"/>
        <dbReference type="ChEBI" id="CHEBI:57856"/>
        <dbReference type="ChEBI" id="CHEBI:59789"/>
        <dbReference type="ChEBI" id="CHEBI:90510"/>
        <dbReference type="ChEBI" id="CHEBI:90511"/>
        <dbReference type="EC" id="2.1.1.100"/>
    </reaction>
</comment>
<dbReference type="Pfam" id="PF04191">
    <property type="entry name" value="PEMT"/>
    <property type="match status" value="1"/>
</dbReference>
<evidence type="ECO:0000313" key="13">
    <source>
        <dbReference type="EMBL" id="PPQ79072.1"/>
    </source>
</evidence>
<dbReference type="Proteomes" id="UP000283269">
    <property type="component" value="Unassembled WGS sequence"/>
</dbReference>
<dbReference type="UniPathway" id="UPA00753"/>
<feature type="transmembrane region" description="Helical" evidence="12">
    <location>
        <begin position="414"/>
        <end position="433"/>
    </location>
</feature>
<dbReference type="EC" id="2.1.1.100" evidence="12"/>
<evidence type="ECO:0000256" key="12">
    <source>
        <dbReference type="RuleBase" id="RU362022"/>
    </source>
</evidence>
<keyword evidence="3 12" id="KW-0808">Transferase</keyword>
<dbReference type="PANTHER" id="PTHR12714:SF9">
    <property type="entry name" value="PROTEIN-S-ISOPRENYLCYSTEINE O-METHYLTRANSFERASE"/>
    <property type="match status" value="1"/>
</dbReference>
<keyword evidence="7 12" id="KW-1133">Transmembrane helix</keyword>
<feature type="transmembrane region" description="Helical" evidence="12">
    <location>
        <begin position="225"/>
        <end position="249"/>
    </location>
</feature>
<dbReference type="EMBL" id="NHYD01003394">
    <property type="protein sequence ID" value="PPQ79072.1"/>
    <property type="molecule type" value="Genomic_DNA"/>
</dbReference>
<keyword evidence="5 12" id="KW-0812">Transmembrane</keyword>
<keyword evidence="10" id="KW-0594">Phospholipid biosynthesis</keyword>
<proteinExistence type="inferred from homology"/>
<evidence type="ECO:0000313" key="14">
    <source>
        <dbReference type="Proteomes" id="UP000283269"/>
    </source>
</evidence>
<comment type="caution">
    <text evidence="13">The sequence shown here is derived from an EMBL/GenBank/DDBJ whole genome shotgun (WGS) entry which is preliminary data.</text>
</comment>
<evidence type="ECO:0000256" key="2">
    <source>
        <dbReference type="ARBA" id="ARBA00022516"/>
    </source>
</evidence>
<dbReference type="InParanoid" id="A0A409WKQ3"/>
<feature type="transmembrane region" description="Helical" evidence="12">
    <location>
        <begin position="47"/>
        <end position="67"/>
    </location>
</feature>
<feature type="transmembrane region" description="Helical" evidence="12">
    <location>
        <begin position="539"/>
        <end position="560"/>
    </location>
</feature>
<evidence type="ECO:0000256" key="6">
    <source>
        <dbReference type="ARBA" id="ARBA00022824"/>
    </source>
</evidence>
<name>A0A409WKQ3_PSICY</name>
<dbReference type="GO" id="GO:0004671">
    <property type="term" value="F:protein C-terminal S-isoprenylcysteine carboxyl O-methyltransferase activity"/>
    <property type="evidence" value="ECO:0007669"/>
    <property type="project" value="UniProtKB-EC"/>
</dbReference>
<evidence type="ECO:0000256" key="1">
    <source>
        <dbReference type="ARBA" id="ARBA00004127"/>
    </source>
</evidence>
<accession>A0A409WKQ3</accession>